<evidence type="ECO:0000256" key="2">
    <source>
        <dbReference type="SAM" id="Phobius"/>
    </source>
</evidence>
<dbReference type="EMBL" id="CAJNNW010034472">
    <property type="protein sequence ID" value="CAE8722821.1"/>
    <property type="molecule type" value="Genomic_DNA"/>
</dbReference>
<protein>
    <submittedName>
        <fullName evidence="3">Uncharacterized protein</fullName>
    </submittedName>
</protein>
<dbReference type="AlphaFoldDB" id="A0A813LB25"/>
<evidence type="ECO:0000256" key="1">
    <source>
        <dbReference type="SAM" id="MobiDB-lite"/>
    </source>
</evidence>
<gene>
    <name evidence="3" type="ORF">PGLA2088_LOCUS42774</name>
</gene>
<feature type="transmembrane region" description="Helical" evidence="2">
    <location>
        <begin position="84"/>
        <end position="101"/>
    </location>
</feature>
<sequence>MRQASEGAMLDLRRNSSPTEMNNEETVRARIAVATSAHRTKHKTHDRKLMIIPVEMGVFCMASLVTCYVFLFLGRVMEFLCGDLVEPFWFLAAFAACRAICRFCRRYSQDRLELNRQMVRFSVSQADCNFPQDREFIKAVLTWL</sequence>
<feature type="transmembrane region" description="Helical" evidence="2">
    <location>
        <begin position="49"/>
        <end position="72"/>
    </location>
</feature>
<comment type="caution">
    <text evidence="3">The sequence shown here is derived from an EMBL/GenBank/DDBJ whole genome shotgun (WGS) entry which is preliminary data.</text>
</comment>
<keyword evidence="2" id="KW-0472">Membrane</keyword>
<keyword evidence="2" id="KW-0812">Transmembrane</keyword>
<feature type="region of interest" description="Disordered" evidence="1">
    <location>
        <begin position="1"/>
        <end position="22"/>
    </location>
</feature>
<dbReference type="Proteomes" id="UP000626109">
    <property type="component" value="Unassembled WGS sequence"/>
</dbReference>
<keyword evidence="2" id="KW-1133">Transmembrane helix</keyword>
<evidence type="ECO:0000313" key="4">
    <source>
        <dbReference type="Proteomes" id="UP000626109"/>
    </source>
</evidence>
<organism evidence="3 4">
    <name type="scientific">Polarella glacialis</name>
    <name type="common">Dinoflagellate</name>
    <dbReference type="NCBI Taxonomy" id="89957"/>
    <lineage>
        <taxon>Eukaryota</taxon>
        <taxon>Sar</taxon>
        <taxon>Alveolata</taxon>
        <taxon>Dinophyceae</taxon>
        <taxon>Suessiales</taxon>
        <taxon>Suessiaceae</taxon>
        <taxon>Polarella</taxon>
    </lineage>
</organism>
<evidence type="ECO:0000313" key="3">
    <source>
        <dbReference type="EMBL" id="CAE8722821.1"/>
    </source>
</evidence>
<reference evidence="3" key="1">
    <citation type="submission" date="2021-02" db="EMBL/GenBank/DDBJ databases">
        <authorList>
            <person name="Dougan E. K."/>
            <person name="Rhodes N."/>
            <person name="Thang M."/>
            <person name="Chan C."/>
        </authorList>
    </citation>
    <scope>NUCLEOTIDE SEQUENCE</scope>
</reference>
<accession>A0A813LB25</accession>
<name>A0A813LB25_POLGL</name>
<proteinExistence type="predicted"/>